<reference evidence="3 7" key="1">
    <citation type="journal article" date="2016" name="Environ. Microbiol.">
        <title>Genomic resolution of a cold subsurface aquifer community provides metabolic insights for novel microbes adapted to high CO concentrations.</title>
        <authorList>
            <person name="Probst A.J."/>
            <person name="Castelle C.J."/>
            <person name="Singh A."/>
            <person name="Brown C.T."/>
            <person name="Anantharaman K."/>
            <person name="Sharon I."/>
            <person name="Hug L.A."/>
            <person name="Burstein D."/>
            <person name="Emerson J.B."/>
            <person name="Thomas B.C."/>
            <person name="Banfield J.F."/>
        </authorList>
    </citation>
    <scope>NUCLEOTIDE SEQUENCE [LARGE SCALE GENOMIC DNA]</scope>
    <source>
        <strain evidence="3">CG2_30_33_13</strain>
    </source>
</reference>
<dbReference type="Pfam" id="PF14399">
    <property type="entry name" value="BtrH_N"/>
    <property type="match status" value="1"/>
</dbReference>
<dbReference type="Proteomes" id="UP000230646">
    <property type="component" value="Unassembled WGS sequence"/>
</dbReference>
<dbReference type="EMBL" id="PFIP01000131">
    <property type="protein sequence ID" value="PIX33721.1"/>
    <property type="molecule type" value="Genomic_DNA"/>
</dbReference>
<accession>A0A1J5GKM1</accession>
<dbReference type="EMBL" id="PFKO01000087">
    <property type="protein sequence ID" value="PIY33375.1"/>
    <property type="molecule type" value="Genomic_DNA"/>
</dbReference>
<proteinExistence type="predicted"/>
<dbReference type="Proteomes" id="UP000182763">
    <property type="component" value="Unassembled WGS sequence"/>
</dbReference>
<reference evidence="8 9" key="3">
    <citation type="submission" date="2017-09" db="EMBL/GenBank/DDBJ databases">
        <title>Depth-based differentiation of microbial function through sediment-hosted aquifers and enrichment of novel symbionts in the deep terrestrial subsurface.</title>
        <authorList>
            <person name="Probst A.J."/>
            <person name="Ladd B."/>
            <person name="Jarett J.K."/>
            <person name="Geller-Mcgrath D.E."/>
            <person name="Sieber C.M."/>
            <person name="Emerson J.B."/>
            <person name="Anantharaman K."/>
            <person name="Thomas B.C."/>
            <person name="Malmstrom R."/>
            <person name="Stieglmeier M."/>
            <person name="Klingl A."/>
            <person name="Woyke T."/>
            <person name="Ryan C.M."/>
            <person name="Banfield J.F."/>
        </authorList>
    </citation>
    <scope>NUCLEOTIDE SEQUENCE [LARGE SCALE GENOMIC DNA]</scope>
    <source>
        <strain evidence="5">CG_4_10_14_3_um_filter_34_13</strain>
        <strain evidence="6">CG_4_9_14_3_um_filter_33_16</strain>
    </source>
</reference>
<accession>A0A2M8CEX2</accession>
<feature type="domain" description="Butirosin biosynthesis protein H N-terminal" evidence="1">
    <location>
        <begin position="13"/>
        <end position="141"/>
    </location>
</feature>
<protein>
    <submittedName>
        <fullName evidence="3">Lantibiotic ABC transporter</fullName>
    </submittedName>
</protein>
<sequence>MIINNFKPFNGQHCETTATGSLLQHLGIYFSEPLLFGLGGGLSFIIWNRKTMDFPFIGGRIKTDLLTQNITRHLNLKFKVQETSSVKKAWENVKEKIDLGIPVGIKLDSYYLDYFTKKFYFAGHYVAMYGYDENNAYLVDTIQQGGLVKTSLKNLELARNEKGPMSSKNLSYTFQTTNKKYDLKKEIMQAISDNAKNYLNPPIENISYKGILKASKEIIKWFKRSKDVEGDFKTTAMLMEKAGTGGALFRNLYRDFLKESYQLLKVEEIKKAYGLFVNIAQLWRTVSKLFMKAGDKKDMVYVNKASDVLAEISHQEKEAMSILLKIGQEIILQQV</sequence>
<dbReference type="EMBL" id="PFTV01000048">
    <property type="protein sequence ID" value="PJB57556.1"/>
    <property type="molecule type" value="Genomic_DNA"/>
</dbReference>
<evidence type="ECO:0000313" key="8">
    <source>
        <dbReference type="Proteomes" id="UP000228560"/>
    </source>
</evidence>
<evidence type="ECO:0000259" key="2">
    <source>
        <dbReference type="Pfam" id="PF16169"/>
    </source>
</evidence>
<dbReference type="EMBL" id="MNYY01000107">
    <property type="protein sequence ID" value="OIP69167.1"/>
    <property type="molecule type" value="Genomic_DNA"/>
</dbReference>
<evidence type="ECO:0000313" key="7">
    <source>
        <dbReference type="Proteomes" id="UP000182763"/>
    </source>
</evidence>
<accession>A0A2M7K6F7</accession>
<dbReference type="Pfam" id="PF16169">
    <property type="entry name" value="DUF4872"/>
    <property type="match status" value="1"/>
</dbReference>
<dbReference type="Proteomes" id="UP000231493">
    <property type="component" value="Unassembled WGS sequence"/>
</dbReference>
<dbReference type="RefSeq" id="WP_406607015.1">
    <property type="nucleotide sequence ID" value="NZ_PFKO01000087.1"/>
</dbReference>
<gene>
    <name evidence="3" type="ORF">AUK42_05505</name>
    <name evidence="6" type="ORF">CO097_01995</name>
    <name evidence="5" type="ORF">COZ07_02455</name>
    <name evidence="4" type="ORF">COZ58_06485</name>
</gene>
<evidence type="ECO:0000259" key="1">
    <source>
        <dbReference type="Pfam" id="PF14399"/>
    </source>
</evidence>
<name>A0A1J5GKM1_9BACT</name>
<dbReference type="Proteomes" id="UP000228560">
    <property type="component" value="Unassembled WGS sequence"/>
</dbReference>
<evidence type="ECO:0000313" key="4">
    <source>
        <dbReference type="EMBL" id="PIX33721.1"/>
    </source>
</evidence>
<evidence type="ECO:0000313" key="6">
    <source>
        <dbReference type="EMBL" id="PJB57556.1"/>
    </source>
</evidence>
<evidence type="ECO:0000313" key="5">
    <source>
        <dbReference type="EMBL" id="PIY33375.1"/>
    </source>
</evidence>
<evidence type="ECO:0000313" key="9">
    <source>
        <dbReference type="Proteomes" id="UP000230646"/>
    </source>
</evidence>
<dbReference type="AlphaFoldDB" id="A0A1J5GKM1"/>
<evidence type="ECO:0000313" key="3">
    <source>
        <dbReference type="EMBL" id="OIP69167.1"/>
    </source>
</evidence>
<reference evidence="4" key="2">
    <citation type="submission" date="2017-09" db="EMBL/GenBank/DDBJ databases">
        <title>Depth-based differentiation of microbial function through sediment-hosted aquifers and enrichment of novel symbionts in the deep terrestrial subsurface.</title>
        <authorList>
            <person name="Probst A.J."/>
            <person name="Ladd B."/>
            <person name="Jarett J.K."/>
            <person name="Geller-Mcgrath D.E."/>
            <person name="Sieber C.M.K."/>
            <person name="Emerson J.B."/>
            <person name="Anantharaman K."/>
            <person name="Thomas B.C."/>
            <person name="Malmstrom R."/>
            <person name="Stieglmeier M."/>
            <person name="Klingl A."/>
            <person name="Woyke T."/>
            <person name="Ryan C.M."/>
            <person name="Banfield J.F."/>
        </authorList>
    </citation>
    <scope>NUCLEOTIDE SEQUENCE</scope>
    <source>
        <strain evidence="4">CG_4_8_14_3_um_filter_34_18</strain>
    </source>
</reference>
<dbReference type="InterPro" id="IPR032369">
    <property type="entry name" value="DUF4872"/>
</dbReference>
<dbReference type="Gene3D" id="3.90.70.10">
    <property type="entry name" value="Cysteine proteinases"/>
    <property type="match status" value="1"/>
</dbReference>
<organism evidence="3 7">
    <name type="scientific">Candidatus Infernicultor aquiphilus</name>
    <dbReference type="NCBI Taxonomy" id="1805029"/>
    <lineage>
        <taxon>Bacteria</taxon>
        <taxon>Pseudomonadati</taxon>
        <taxon>Atribacterota</taxon>
        <taxon>Candidatus Phoenicimicrobiia</taxon>
        <taxon>Candidatus Pheonicimicrobiales</taxon>
        <taxon>Candidatus Phoenicimicrobiaceae</taxon>
        <taxon>Candidatus Infernicultor</taxon>
    </lineage>
</organism>
<dbReference type="InterPro" id="IPR026935">
    <property type="entry name" value="BtrH_N"/>
</dbReference>
<feature type="domain" description="DUF4872" evidence="2">
    <location>
        <begin position="153"/>
        <end position="322"/>
    </location>
</feature>
<accession>A0A2M7PS32</accession>
<comment type="caution">
    <text evidence="3">The sequence shown here is derived from an EMBL/GenBank/DDBJ whole genome shotgun (WGS) entry which is preliminary data.</text>
</comment>
<dbReference type="STRING" id="1805029.AUK42_05505"/>